<dbReference type="Proteomes" id="UP000274909">
    <property type="component" value="Unassembled WGS sequence"/>
</dbReference>
<dbReference type="OrthoDB" id="193829at2"/>
<sequence>MSDALYEELDRIFAARNRDDMAPTIAALRPIVEQYPHDARVLYEMGGAYDTAGEESRALGLYERAIDAGLTGDLRRRCFLQYGSTLRNVGRIDDSLAIFARAREEFPGSVALGAFEALSLHAAGRADAALARLLTLLADHVDAAELERYKPALRGNVEYLASLDLPERPAD</sequence>
<comment type="caution">
    <text evidence="2">The sequence shown here is derived from an EMBL/GenBank/DDBJ whole genome shotgun (WGS) entry which is preliminary data.</text>
</comment>
<evidence type="ECO:0000313" key="2">
    <source>
        <dbReference type="EMBL" id="RUR01538.1"/>
    </source>
</evidence>
<gene>
    <name evidence="2" type="ORF">ELQ94_08585</name>
</gene>
<dbReference type="Gene3D" id="1.25.40.10">
    <property type="entry name" value="Tetratricopeptide repeat domain"/>
    <property type="match status" value="1"/>
</dbReference>
<name>A0A3S0X815_9MICO</name>
<dbReference type="AlphaFoldDB" id="A0A3S0X815"/>
<evidence type="ECO:0000259" key="1">
    <source>
        <dbReference type="Pfam" id="PF12688"/>
    </source>
</evidence>
<accession>A0A3S0X815</accession>
<organism evidence="2 3">
    <name type="scientific">Labedella endophytica</name>
    <dbReference type="NCBI Taxonomy" id="1523160"/>
    <lineage>
        <taxon>Bacteria</taxon>
        <taxon>Bacillati</taxon>
        <taxon>Actinomycetota</taxon>
        <taxon>Actinomycetes</taxon>
        <taxon>Micrococcales</taxon>
        <taxon>Microbacteriaceae</taxon>
        <taxon>Labedella</taxon>
    </lineage>
</organism>
<dbReference type="SUPFAM" id="SSF48452">
    <property type="entry name" value="TPR-like"/>
    <property type="match status" value="1"/>
</dbReference>
<reference evidence="2 3" key="1">
    <citation type="submission" date="2018-12" db="EMBL/GenBank/DDBJ databases">
        <authorList>
            <person name="Li F."/>
        </authorList>
    </citation>
    <scope>NUCLEOTIDE SEQUENCE [LARGE SCALE GENOMIC DNA]</scope>
    <source>
        <strain evidence="2 3">EGI 6500705</strain>
    </source>
</reference>
<dbReference type="EMBL" id="RZGZ01000002">
    <property type="protein sequence ID" value="RUR01538.1"/>
    <property type="molecule type" value="Genomic_DNA"/>
</dbReference>
<evidence type="ECO:0000313" key="3">
    <source>
        <dbReference type="Proteomes" id="UP000274909"/>
    </source>
</evidence>
<dbReference type="RefSeq" id="WP_127049169.1">
    <property type="nucleotide sequence ID" value="NZ_RZGZ01000002.1"/>
</dbReference>
<dbReference type="InterPro" id="IPR041656">
    <property type="entry name" value="TPR_5"/>
</dbReference>
<protein>
    <submittedName>
        <fullName evidence="2">Tetratricopeptide repeat protein</fullName>
    </submittedName>
</protein>
<proteinExistence type="predicted"/>
<dbReference type="Pfam" id="PF12688">
    <property type="entry name" value="TPR_5"/>
    <property type="match status" value="1"/>
</dbReference>
<dbReference type="InterPro" id="IPR011990">
    <property type="entry name" value="TPR-like_helical_dom_sf"/>
</dbReference>
<keyword evidence="3" id="KW-1185">Reference proteome</keyword>
<feature type="domain" description="Tetratrico peptide repeat group 5" evidence="1">
    <location>
        <begin position="41"/>
        <end position="142"/>
    </location>
</feature>